<dbReference type="eggNOG" id="COG3433">
    <property type="taxonomic scope" value="Bacteria"/>
</dbReference>
<name>A0A076ELZ4_RHOOP</name>
<evidence type="ECO:0000313" key="2">
    <source>
        <dbReference type="EMBL" id="AII06273.1"/>
    </source>
</evidence>
<dbReference type="InterPro" id="IPR009081">
    <property type="entry name" value="PP-bd_ACP"/>
</dbReference>
<sequence length="79" mass="8635">MTDNNGTLDRAQIFADTARVLDVELDELVADVSLVDQGLDSVRLMALVEEWRSAGADVDFVTLASTPVLDNWVDELVAK</sequence>
<dbReference type="Gene3D" id="1.10.1200.10">
    <property type="entry name" value="ACP-like"/>
    <property type="match status" value="1"/>
</dbReference>
<accession>A0A076ELZ4</accession>
<organism evidence="2 3">
    <name type="scientific">Rhodococcus opacus</name>
    <name type="common">Nocardia opaca</name>
    <dbReference type="NCBI Taxonomy" id="37919"/>
    <lineage>
        <taxon>Bacteria</taxon>
        <taxon>Bacillati</taxon>
        <taxon>Actinomycetota</taxon>
        <taxon>Actinomycetes</taxon>
        <taxon>Mycobacteriales</taxon>
        <taxon>Nocardiaceae</taxon>
        <taxon>Rhodococcus</taxon>
    </lineage>
</organism>
<evidence type="ECO:0000259" key="1">
    <source>
        <dbReference type="Pfam" id="PF00550"/>
    </source>
</evidence>
<feature type="domain" description="Carrier" evidence="1">
    <location>
        <begin position="18"/>
        <end position="74"/>
    </location>
</feature>
<dbReference type="AlphaFoldDB" id="A0A076ELZ4"/>
<evidence type="ECO:0000313" key="3">
    <source>
        <dbReference type="Proteomes" id="UP000028488"/>
    </source>
</evidence>
<dbReference type="InterPro" id="IPR036736">
    <property type="entry name" value="ACP-like_sf"/>
</dbReference>
<dbReference type="Pfam" id="PF00550">
    <property type="entry name" value="PP-binding"/>
    <property type="match status" value="1"/>
</dbReference>
<dbReference type="RefSeq" id="WP_037230630.1">
    <property type="nucleotide sequence ID" value="NZ_CP008947.1"/>
</dbReference>
<reference evidence="2 3" key="1">
    <citation type="submission" date="2014-07" db="EMBL/GenBank/DDBJ databases">
        <title>Genome Sequence of Rhodococcus opacus Strain R7, a Biodegrader of Mono- and Polycyclic Aromatic Hydrocarbons.</title>
        <authorList>
            <person name="Di Gennaro P."/>
            <person name="Zampolli J."/>
            <person name="Presti I."/>
            <person name="Cappelletti M."/>
            <person name="D'Ursi P."/>
            <person name="Orro A."/>
            <person name="Mezzelani A."/>
            <person name="Milanesi L."/>
        </authorList>
    </citation>
    <scope>NUCLEOTIDE SEQUENCE [LARGE SCALE GENOMIC DNA]</scope>
    <source>
        <strain evidence="2 3">R7</strain>
    </source>
</reference>
<dbReference type="SUPFAM" id="SSF47336">
    <property type="entry name" value="ACP-like"/>
    <property type="match status" value="1"/>
</dbReference>
<protein>
    <submittedName>
        <fullName evidence="2">Isochorismatase</fullName>
    </submittedName>
</protein>
<proteinExistence type="predicted"/>
<gene>
    <name evidence="2" type="ORF">EP51_17325</name>
</gene>
<dbReference type="EMBL" id="CP008947">
    <property type="protein sequence ID" value="AII06273.1"/>
    <property type="molecule type" value="Genomic_DNA"/>
</dbReference>
<dbReference type="Proteomes" id="UP000028488">
    <property type="component" value="Chromosome"/>
</dbReference>